<evidence type="ECO:0000313" key="2">
    <source>
        <dbReference type="Proteomes" id="UP001055811"/>
    </source>
</evidence>
<dbReference type="Proteomes" id="UP001055811">
    <property type="component" value="Linkage Group LG03"/>
</dbReference>
<comment type="caution">
    <text evidence="1">The sequence shown here is derived from an EMBL/GenBank/DDBJ whole genome shotgun (WGS) entry which is preliminary data.</text>
</comment>
<keyword evidence="2" id="KW-1185">Reference proteome</keyword>
<evidence type="ECO:0000313" key="1">
    <source>
        <dbReference type="EMBL" id="KAI3766356.1"/>
    </source>
</evidence>
<reference evidence="2" key="1">
    <citation type="journal article" date="2022" name="Mol. Ecol. Resour.">
        <title>The genomes of chicory, endive, great burdock and yacon provide insights into Asteraceae palaeo-polyploidization history and plant inulin production.</title>
        <authorList>
            <person name="Fan W."/>
            <person name="Wang S."/>
            <person name="Wang H."/>
            <person name="Wang A."/>
            <person name="Jiang F."/>
            <person name="Liu H."/>
            <person name="Zhao H."/>
            <person name="Xu D."/>
            <person name="Zhang Y."/>
        </authorList>
    </citation>
    <scope>NUCLEOTIDE SEQUENCE [LARGE SCALE GENOMIC DNA]</scope>
    <source>
        <strain evidence="2">cv. Punajuju</strain>
    </source>
</reference>
<proteinExistence type="predicted"/>
<dbReference type="EMBL" id="CM042011">
    <property type="protein sequence ID" value="KAI3766356.1"/>
    <property type="molecule type" value="Genomic_DNA"/>
</dbReference>
<accession>A0ACB9F5X1</accession>
<protein>
    <submittedName>
        <fullName evidence="1">Uncharacterized protein</fullName>
    </submittedName>
</protein>
<sequence length="1097" mass="121902">MKSDTPLDYAAFNLSPNRSKCELFVSSGGNTEKIASGSVKPFVTHLKVAEEQFASSFQSIKLEVENHKYTEKWFTKGTLEKFVRFVSTPEVLELVATFDAEMSQLEAARKIYSQGSSSTTGADATKKELLRAIDVRLATLKKDLGTACGRAESAGFNHETVSDLQLFAERFGGIRLNEACSQYISLYDRRPEFFKSPSWKSDVGDQAIRSSYTSDMSLEDDPPTTTAEQPSSTTSQPPKFLSSSASFPIRGGGASKTHDSNVHAEESVAVNQKQKEDGGGAAEDPPVQTATQTSSRRLSVQDRINLFENKQKEVGSATGSGTKPPVTKPELRRLSSDVSHSHSSSPSAVLKRWSGASDMSIDFSGDKKEDQKDTPTSIHKEVQKDQTNSTVQLTVSSSVKSGESLGSTSNQPTSNLEKTPSLTSLTKSDDDSTPNSQINSFHGRKEERFHNSDLTKSNPSIVGQSEQNSETMILRTHPKKTPLDSGYNTPPSGKFFHGGSGSRNMKGNQELNDELKLKANELEKLFAEHKLRVPGDQPNPNRQIRKQVADPVPAQAPEQQLRKQVADPVPTQAPEQQLRKQVADPVPTQTPEQQLRSESSIPVKEVQFSDDSRGKLYDSYMKKRDARLKESWDSKEAKMKAMHDTLERNNTEMKAKLSWSAERQNSVSSARKRAERVRSLNARSALKRDEPLDFGQLQDDSVSRNIQNKKPIPRSASKLASTSVRRRGQPDNSLAQSVPNFSELRKENTKPYSSKVSNRSQVRNYTRSRSTNEETPPVKEEKSQRSQSLRKESAVLTPSPKRFLRKNSGIGPGSGSVMAKMKASMVSEPINEELNVIIKDDVVEEEELEEEEEEEEEEELEEEFEIVETEEQTESRMSVESETLINSESENGNNYPVSELPVTVAPDESPVSWNSQTNYPFSDVDASVDSPMRSPGSWNTNLQGFNPNEADVARMRKKWGVAQKPSLVANPSSGIQSRKDMTKGFKRLLKFGRKSRYTESLTDYISATTSEGDDDTEDGRDVANRSSDDLRKSRMGYEHDLSDYYADQVHTLQSSIPAPPVNFRLREDHLTGSSIKAPRSFFSLSSFRSKGSESKPR</sequence>
<reference evidence="1 2" key="2">
    <citation type="journal article" date="2022" name="Mol. Ecol. Resour.">
        <title>The genomes of chicory, endive, great burdock and yacon provide insights into Asteraceae paleo-polyploidization history and plant inulin production.</title>
        <authorList>
            <person name="Fan W."/>
            <person name="Wang S."/>
            <person name="Wang H."/>
            <person name="Wang A."/>
            <person name="Jiang F."/>
            <person name="Liu H."/>
            <person name="Zhao H."/>
            <person name="Xu D."/>
            <person name="Zhang Y."/>
        </authorList>
    </citation>
    <scope>NUCLEOTIDE SEQUENCE [LARGE SCALE GENOMIC DNA]</scope>
    <source>
        <strain evidence="2">cv. Punajuju</strain>
        <tissue evidence="1">Leaves</tissue>
    </source>
</reference>
<gene>
    <name evidence="1" type="ORF">L2E82_16411</name>
</gene>
<name>A0ACB9F5X1_CICIN</name>
<organism evidence="1 2">
    <name type="scientific">Cichorium intybus</name>
    <name type="common">Chicory</name>
    <dbReference type="NCBI Taxonomy" id="13427"/>
    <lineage>
        <taxon>Eukaryota</taxon>
        <taxon>Viridiplantae</taxon>
        <taxon>Streptophyta</taxon>
        <taxon>Embryophyta</taxon>
        <taxon>Tracheophyta</taxon>
        <taxon>Spermatophyta</taxon>
        <taxon>Magnoliopsida</taxon>
        <taxon>eudicotyledons</taxon>
        <taxon>Gunneridae</taxon>
        <taxon>Pentapetalae</taxon>
        <taxon>asterids</taxon>
        <taxon>campanulids</taxon>
        <taxon>Asterales</taxon>
        <taxon>Asteraceae</taxon>
        <taxon>Cichorioideae</taxon>
        <taxon>Cichorieae</taxon>
        <taxon>Cichoriinae</taxon>
        <taxon>Cichorium</taxon>
    </lineage>
</organism>